<reference evidence="1" key="1">
    <citation type="submission" date="2020-04" db="EMBL/GenBank/DDBJ databases">
        <authorList>
            <person name="Chiriac C."/>
            <person name="Salcher M."/>
            <person name="Ghai R."/>
            <person name="Kavagutti S V."/>
        </authorList>
    </citation>
    <scope>NUCLEOTIDE SEQUENCE</scope>
</reference>
<sequence>MPYRDVLELTPLQAIALVTPESDPPGLLQTHTRLELINSIKEIYKHGW</sequence>
<accession>A0A6J5MP46</accession>
<proteinExistence type="predicted"/>
<organism evidence="1">
    <name type="scientific">uncultured Caudovirales phage</name>
    <dbReference type="NCBI Taxonomy" id="2100421"/>
    <lineage>
        <taxon>Viruses</taxon>
        <taxon>Duplodnaviria</taxon>
        <taxon>Heunggongvirae</taxon>
        <taxon>Uroviricota</taxon>
        <taxon>Caudoviricetes</taxon>
        <taxon>Peduoviridae</taxon>
        <taxon>Maltschvirus</taxon>
        <taxon>Maltschvirus maltsch</taxon>
    </lineage>
</organism>
<evidence type="ECO:0000313" key="1">
    <source>
        <dbReference type="EMBL" id="CAB4147193.1"/>
    </source>
</evidence>
<gene>
    <name evidence="1" type="ORF">UFOVP517_16</name>
</gene>
<protein>
    <submittedName>
        <fullName evidence="1">Uncharacterized protein</fullName>
    </submittedName>
</protein>
<dbReference type="EMBL" id="LR796489">
    <property type="protein sequence ID" value="CAB4147193.1"/>
    <property type="molecule type" value="Genomic_DNA"/>
</dbReference>
<name>A0A6J5MP46_9CAUD</name>